<dbReference type="InterPro" id="IPR012340">
    <property type="entry name" value="NA-bd_OB-fold"/>
</dbReference>
<dbReference type="InterPro" id="IPR003512">
    <property type="entry name" value="Phage_M13_G5P_DNA-bd"/>
</dbReference>
<accession>A0ABW1MXT3</accession>
<organism evidence="4 5">
    <name type="scientific">Stenotrophomonas geniculata</name>
    <dbReference type="NCBI Taxonomy" id="86188"/>
    <lineage>
        <taxon>Bacteria</taxon>
        <taxon>Pseudomonadati</taxon>
        <taxon>Pseudomonadota</taxon>
        <taxon>Gammaproteobacteria</taxon>
        <taxon>Lysobacterales</taxon>
        <taxon>Lysobacteraceae</taxon>
        <taxon>Stenotrophomonas</taxon>
    </lineage>
</organism>
<protein>
    <recommendedName>
        <fullName evidence="3">Single-stranded DNA-binding protein</fullName>
    </recommendedName>
</protein>
<comment type="caution">
    <text evidence="4">The sequence shown here is derived from an EMBL/GenBank/DDBJ whole genome shotgun (WGS) entry which is preliminary data.</text>
</comment>
<dbReference type="RefSeq" id="WP_262088702.1">
    <property type="nucleotide sequence ID" value="NZ_JAXBQP010000003.1"/>
</dbReference>
<evidence type="ECO:0000313" key="4">
    <source>
        <dbReference type="EMBL" id="MFC6068030.1"/>
    </source>
</evidence>
<gene>
    <name evidence="4" type="ORF">ACFLLB_00430</name>
</gene>
<evidence type="ECO:0000256" key="2">
    <source>
        <dbReference type="ARBA" id="ARBA00023125"/>
    </source>
</evidence>
<dbReference type="SUPFAM" id="SSF50249">
    <property type="entry name" value="Nucleic acid-binding proteins"/>
    <property type="match status" value="1"/>
</dbReference>
<dbReference type="EMBL" id="JBHRFL010000001">
    <property type="protein sequence ID" value="MFC6068030.1"/>
    <property type="molecule type" value="Genomic_DNA"/>
</dbReference>
<evidence type="ECO:0000313" key="5">
    <source>
        <dbReference type="Proteomes" id="UP001596115"/>
    </source>
</evidence>
<keyword evidence="1" id="KW-0235">DNA replication</keyword>
<sequence>MPICRVKSAAVEERHNSKTNTINRSQTAGLDLGNGFELPFRVGLGQRPPYPAGEYDIDPQSFGLSDYGDLVLKRYVDLIPIGFKAAPAAASSAAK</sequence>
<keyword evidence="2 4" id="KW-0238">DNA-binding</keyword>
<proteinExistence type="predicted"/>
<evidence type="ECO:0000256" key="3">
    <source>
        <dbReference type="ARBA" id="ARBA00030596"/>
    </source>
</evidence>
<dbReference type="Proteomes" id="UP001596115">
    <property type="component" value="Unassembled WGS sequence"/>
</dbReference>
<reference evidence="4 5" key="1">
    <citation type="submission" date="2024-09" db="EMBL/GenBank/DDBJ databases">
        <title>Whole genome analysis of Stenotrophomonas geniculata MK-1, and its biological control impact on peanut foliage fungus diseases.</title>
        <authorList>
            <person name="Ahsan T."/>
        </authorList>
    </citation>
    <scope>NUCLEOTIDE SEQUENCE [LARGE SCALE GENOMIC DNA]</scope>
    <source>
        <strain evidence="4 5">MK-1</strain>
    </source>
</reference>
<name>A0ABW1MXT3_9GAMM</name>
<dbReference type="Pfam" id="PF02303">
    <property type="entry name" value="Phage_DNA_bind"/>
    <property type="match status" value="1"/>
</dbReference>
<dbReference type="Gene3D" id="2.40.50.140">
    <property type="entry name" value="Nucleic acid-binding proteins"/>
    <property type="match status" value="1"/>
</dbReference>
<keyword evidence="5" id="KW-1185">Reference proteome</keyword>
<dbReference type="GO" id="GO:0003677">
    <property type="term" value="F:DNA binding"/>
    <property type="evidence" value="ECO:0007669"/>
    <property type="project" value="UniProtKB-KW"/>
</dbReference>
<evidence type="ECO:0000256" key="1">
    <source>
        <dbReference type="ARBA" id="ARBA00022705"/>
    </source>
</evidence>